<evidence type="ECO:0000256" key="2">
    <source>
        <dbReference type="ARBA" id="ARBA00023315"/>
    </source>
</evidence>
<dbReference type="GO" id="GO:0006526">
    <property type="term" value="P:L-arginine biosynthetic process"/>
    <property type="evidence" value="ECO:0007669"/>
    <property type="project" value="InterPro"/>
</dbReference>
<sequence>MTERHAEFVGQLHEHGLTYMIVAGDEGSSWKSTYKTEDKNVNDQMYFSIKRPNFACLFSTLYYRKTWIHMRFIKAKLSPGPSICIVHRHVTQKRVHDHVSFASGNFLAAKKREVVEGIDYGAIGEVKKLDIDRIRDRVSFVTV</sequence>
<reference evidence="3 4" key="1">
    <citation type="journal article" date="2018" name="Mol. Plant">
        <title>The genome of Artemisia annua provides insight into the evolution of Asteraceae family and artemisinin biosynthesis.</title>
        <authorList>
            <person name="Shen Q."/>
            <person name="Zhang L."/>
            <person name="Liao Z."/>
            <person name="Wang S."/>
            <person name="Yan T."/>
            <person name="Shi P."/>
            <person name="Liu M."/>
            <person name="Fu X."/>
            <person name="Pan Q."/>
            <person name="Wang Y."/>
            <person name="Lv Z."/>
            <person name="Lu X."/>
            <person name="Zhang F."/>
            <person name="Jiang W."/>
            <person name="Ma Y."/>
            <person name="Chen M."/>
            <person name="Hao X."/>
            <person name="Li L."/>
            <person name="Tang Y."/>
            <person name="Lv G."/>
            <person name="Zhou Y."/>
            <person name="Sun X."/>
            <person name="Brodelius P.E."/>
            <person name="Rose J.K.C."/>
            <person name="Tang K."/>
        </authorList>
    </citation>
    <scope>NUCLEOTIDE SEQUENCE [LARGE SCALE GENOMIC DNA]</scope>
    <source>
        <strain evidence="4">cv. Huhao1</strain>
        <tissue evidence="3">Leaf</tissue>
    </source>
</reference>
<dbReference type="Gene3D" id="3.40.1160.10">
    <property type="entry name" value="Acetylglutamate kinase-like"/>
    <property type="match status" value="1"/>
</dbReference>
<dbReference type="InterPro" id="IPR036393">
    <property type="entry name" value="AceGlu_kinase-like_sf"/>
</dbReference>
<dbReference type="GO" id="GO:0005737">
    <property type="term" value="C:cytoplasm"/>
    <property type="evidence" value="ECO:0007669"/>
    <property type="project" value="InterPro"/>
</dbReference>
<dbReference type="Proteomes" id="UP000245207">
    <property type="component" value="Unassembled WGS sequence"/>
</dbReference>
<dbReference type="EMBL" id="PKPP01000852">
    <property type="protein sequence ID" value="PWA88058.1"/>
    <property type="molecule type" value="Genomic_DNA"/>
</dbReference>
<dbReference type="AlphaFoldDB" id="A0A2U1PQL4"/>
<name>A0A2U1PQL4_ARTAN</name>
<proteinExistence type="predicted"/>
<dbReference type="STRING" id="35608.A0A2U1PQL4"/>
<evidence type="ECO:0000313" key="3">
    <source>
        <dbReference type="EMBL" id="PWA88058.1"/>
    </source>
</evidence>
<keyword evidence="4" id="KW-1185">Reference proteome</keyword>
<protein>
    <submittedName>
        <fullName evidence="3">Acyl-CoA N-acyltransferase</fullName>
    </submittedName>
</protein>
<dbReference type="OrthoDB" id="1591995at2759"/>
<organism evidence="3 4">
    <name type="scientific">Artemisia annua</name>
    <name type="common">Sweet wormwood</name>
    <dbReference type="NCBI Taxonomy" id="35608"/>
    <lineage>
        <taxon>Eukaryota</taxon>
        <taxon>Viridiplantae</taxon>
        <taxon>Streptophyta</taxon>
        <taxon>Embryophyta</taxon>
        <taxon>Tracheophyta</taxon>
        <taxon>Spermatophyta</taxon>
        <taxon>Magnoliopsida</taxon>
        <taxon>eudicotyledons</taxon>
        <taxon>Gunneridae</taxon>
        <taxon>Pentapetalae</taxon>
        <taxon>asterids</taxon>
        <taxon>campanulids</taxon>
        <taxon>Asterales</taxon>
        <taxon>Asteraceae</taxon>
        <taxon>Asteroideae</taxon>
        <taxon>Anthemideae</taxon>
        <taxon>Artemisiinae</taxon>
        <taxon>Artemisia</taxon>
    </lineage>
</organism>
<evidence type="ECO:0000256" key="1">
    <source>
        <dbReference type="ARBA" id="ARBA00022679"/>
    </source>
</evidence>
<keyword evidence="2 3" id="KW-0012">Acyltransferase</keyword>
<gene>
    <name evidence="3" type="ORF">CTI12_AA122860</name>
</gene>
<accession>A0A2U1PQL4</accession>
<dbReference type="InterPro" id="IPR010167">
    <property type="entry name" value="NH2A_AcTrfase"/>
</dbReference>
<dbReference type="GO" id="GO:0004042">
    <property type="term" value="F:L-glutamate N-acetyltransferase activity"/>
    <property type="evidence" value="ECO:0007669"/>
    <property type="project" value="InterPro"/>
</dbReference>
<keyword evidence="1 3" id="KW-0808">Transferase</keyword>
<evidence type="ECO:0000313" key="4">
    <source>
        <dbReference type="Proteomes" id="UP000245207"/>
    </source>
</evidence>
<dbReference type="PANTHER" id="PTHR30602">
    <property type="entry name" value="AMINO-ACID ACETYLTRANSFERASE"/>
    <property type="match status" value="1"/>
</dbReference>
<comment type="caution">
    <text evidence="3">The sequence shown here is derived from an EMBL/GenBank/DDBJ whole genome shotgun (WGS) entry which is preliminary data.</text>
</comment>
<dbReference type="PANTHER" id="PTHR30602:SF12">
    <property type="entry name" value="AMINO-ACID ACETYLTRANSFERASE NAGS1, CHLOROPLASTIC-RELATED"/>
    <property type="match status" value="1"/>
</dbReference>